<proteinExistence type="predicted"/>
<evidence type="ECO:0000313" key="1">
    <source>
        <dbReference type="EMBL" id="SHF78655.1"/>
    </source>
</evidence>
<gene>
    <name evidence="1" type="ORF">SAMN02745781_03152</name>
</gene>
<organism evidence="1 2">
    <name type="scientific">Vibrio gazogenes DSM 21264 = NBRC 103151</name>
    <dbReference type="NCBI Taxonomy" id="1123492"/>
    <lineage>
        <taxon>Bacteria</taxon>
        <taxon>Pseudomonadati</taxon>
        <taxon>Pseudomonadota</taxon>
        <taxon>Gammaproteobacteria</taxon>
        <taxon>Vibrionales</taxon>
        <taxon>Vibrionaceae</taxon>
        <taxon>Vibrio</taxon>
    </lineage>
</organism>
<dbReference type="Proteomes" id="UP000184159">
    <property type="component" value="Unassembled WGS sequence"/>
</dbReference>
<protein>
    <submittedName>
        <fullName evidence="1">Uncharacterized protein</fullName>
    </submittedName>
</protein>
<keyword evidence="2" id="KW-1185">Reference proteome</keyword>
<dbReference type="RefSeq" id="WP_072961410.1">
    <property type="nucleotide sequence ID" value="NZ_FQUH01000017.1"/>
</dbReference>
<evidence type="ECO:0000313" key="2">
    <source>
        <dbReference type="Proteomes" id="UP000184159"/>
    </source>
</evidence>
<accession>A0A1M5EHD1</accession>
<dbReference type="AlphaFoldDB" id="A0A1M5EHD1"/>
<name>A0A1M5EHD1_VIBGA</name>
<sequence>MKKIKILKKSISFYVGLDWMKFEIPHITQAILSEDEKYAAFFSKDEGLFLLELSEKKLKKIDILSGNFYTFEKSTNEVGFTVVLAHEERPESELFWQHDIDMKNLMTVNYGKKWR</sequence>
<reference evidence="2" key="1">
    <citation type="submission" date="2016-11" db="EMBL/GenBank/DDBJ databases">
        <authorList>
            <person name="Varghese N."/>
            <person name="Submissions S."/>
        </authorList>
    </citation>
    <scope>NUCLEOTIDE SEQUENCE [LARGE SCALE GENOMIC DNA]</scope>
    <source>
        <strain evidence="2">DSM 21264</strain>
    </source>
</reference>
<dbReference type="EMBL" id="FQUH01000017">
    <property type="protein sequence ID" value="SHF78655.1"/>
    <property type="molecule type" value="Genomic_DNA"/>
</dbReference>